<dbReference type="InterPro" id="IPR050628">
    <property type="entry name" value="SNF2_RAD54_helicase_TF"/>
</dbReference>
<dbReference type="SMART" id="SM00490">
    <property type="entry name" value="HELICc"/>
    <property type="match status" value="1"/>
</dbReference>
<feature type="domain" description="RING-type" evidence="12">
    <location>
        <begin position="623"/>
        <end position="663"/>
    </location>
</feature>
<keyword evidence="9" id="KW-0539">Nucleus</keyword>
<dbReference type="InterPro" id="IPR049730">
    <property type="entry name" value="SNF2/RAD54-like_C"/>
</dbReference>
<evidence type="ECO:0000256" key="1">
    <source>
        <dbReference type="ARBA" id="ARBA00004123"/>
    </source>
</evidence>
<dbReference type="GO" id="GO:0005524">
    <property type="term" value="F:ATP binding"/>
    <property type="evidence" value="ECO:0007669"/>
    <property type="project" value="UniProtKB-KW"/>
</dbReference>
<evidence type="ECO:0000256" key="11">
    <source>
        <dbReference type="SAM" id="Phobius"/>
    </source>
</evidence>
<evidence type="ECO:0000313" key="16">
    <source>
        <dbReference type="Proteomes" id="UP000694701"/>
    </source>
</evidence>
<dbReference type="SMART" id="SM00184">
    <property type="entry name" value="RING"/>
    <property type="match status" value="1"/>
</dbReference>
<dbReference type="InterPro" id="IPR013083">
    <property type="entry name" value="Znf_RING/FYVE/PHD"/>
</dbReference>
<organism evidence="15 16">
    <name type="scientific">Cyprinus carpio</name>
    <name type="common">Common carp</name>
    <dbReference type="NCBI Taxonomy" id="7962"/>
    <lineage>
        <taxon>Eukaryota</taxon>
        <taxon>Metazoa</taxon>
        <taxon>Chordata</taxon>
        <taxon>Craniata</taxon>
        <taxon>Vertebrata</taxon>
        <taxon>Euteleostomi</taxon>
        <taxon>Actinopterygii</taxon>
        <taxon>Neopterygii</taxon>
        <taxon>Teleostei</taxon>
        <taxon>Ostariophysi</taxon>
        <taxon>Cypriniformes</taxon>
        <taxon>Cyprinidae</taxon>
        <taxon>Cyprininae</taxon>
        <taxon>Cyprinus</taxon>
    </lineage>
</organism>
<protein>
    <submittedName>
        <fullName evidence="15">Helicase-like transcription factor</fullName>
    </submittedName>
</protein>
<dbReference type="GO" id="GO:0003676">
    <property type="term" value="F:nucleic acid binding"/>
    <property type="evidence" value="ECO:0007669"/>
    <property type="project" value="InterPro"/>
</dbReference>
<feature type="transmembrane region" description="Helical" evidence="11">
    <location>
        <begin position="166"/>
        <end position="186"/>
    </location>
</feature>
<dbReference type="Pfam" id="PF08797">
    <property type="entry name" value="HIRAN"/>
    <property type="match status" value="1"/>
</dbReference>
<dbReference type="SUPFAM" id="SSF57850">
    <property type="entry name" value="RING/U-box"/>
    <property type="match status" value="1"/>
</dbReference>
<keyword evidence="4 10" id="KW-0863">Zinc-finger</keyword>
<feature type="domain" description="Helicase C-terminal" evidence="14">
    <location>
        <begin position="697"/>
        <end position="861"/>
    </location>
</feature>
<evidence type="ECO:0000259" key="14">
    <source>
        <dbReference type="PROSITE" id="PS51194"/>
    </source>
</evidence>
<dbReference type="PANTHER" id="PTHR45626">
    <property type="entry name" value="TRANSCRIPTION TERMINATION FACTOR 2-RELATED"/>
    <property type="match status" value="1"/>
</dbReference>
<dbReference type="AlphaFoldDB" id="A0A8C2HZ82"/>
<dbReference type="SMART" id="SM00487">
    <property type="entry name" value="DEXDc"/>
    <property type="match status" value="1"/>
</dbReference>
<dbReference type="Pfam" id="PF00176">
    <property type="entry name" value="SNF2-rel_dom"/>
    <property type="match status" value="1"/>
</dbReference>
<dbReference type="InterPro" id="IPR014001">
    <property type="entry name" value="Helicase_ATP-bd"/>
</dbReference>
<keyword evidence="2" id="KW-0479">Metal-binding</keyword>
<dbReference type="InterPro" id="IPR001841">
    <property type="entry name" value="Znf_RING"/>
</dbReference>
<evidence type="ECO:0000256" key="2">
    <source>
        <dbReference type="ARBA" id="ARBA00022723"/>
    </source>
</evidence>
<dbReference type="InterPro" id="IPR027417">
    <property type="entry name" value="P-loop_NTPase"/>
</dbReference>
<evidence type="ECO:0000256" key="3">
    <source>
        <dbReference type="ARBA" id="ARBA00022741"/>
    </source>
</evidence>
<keyword evidence="3" id="KW-0547">Nucleotide-binding</keyword>
<dbReference type="Gene3D" id="3.40.50.10810">
    <property type="entry name" value="Tandem AAA-ATPase domain"/>
    <property type="match status" value="2"/>
</dbReference>
<evidence type="ECO:0000256" key="4">
    <source>
        <dbReference type="ARBA" id="ARBA00022771"/>
    </source>
</evidence>
<proteinExistence type="predicted"/>
<dbReference type="SMART" id="SM00910">
    <property type="entry name" value="HIRAN"/>
    <property type="match status" value="1"/>
</dbReference>
<keyword evidence="6" id="KW-0347">Helicase</keyword>
<dbReference type="PANTHER" id="PTHR45626:SF17">
    <property type="entry name" value="HELICASE-LIKE TRANSCRIPTION FACTOR"/>
    <property type="match status" value="1"/>
</dbReference>
<evidence type="ECO:0000313" key="15">
    <source>
        <dbReference type="Ensembl" id="ENSCCRP00020072046.1"/>
    </source>
</evidence>
<dbReference type="InterPro" id="IPR038718">
    <property type="entry name" value="SNF2-like_sf"/>
</dbReference>
<evidence type="ECO:0000256" key="9">
    <source>
        <dbReference type="ARBA" id="ARBA00023242"/>
    </source>
</evidence>
<evidence type="ECO:0000256" key="7">
    <source>
        <dbReference type="ARBA" id="ARBA00022833"/>
    </source>
</evidence>
<dbReference type="GO" id="GO:0005634">
    <property type="term" value="C:nucleus"/>
    <property type="evidence" value="ECO:0007669"/>
    <property type="project" value="UniProtKB-SubCell"/>
</dbReference>
<dbReference type="CDD" id="cd18071">
    <property type="entry name" value="DEXHc_HLTF1_SMARC3"/>
    <property type="match status" value="1"/>
</dbReference>
<keyword evidence="7" id="KW-0862">Zinc</keyword>
<dbReference type="Gene3D" id="3.40.50.300">
    <property type="entry name" value="P-loop containing nucleotide triphosphate hydrolases"/>
    <property type="match status" value="1"/>
</dbReference>
<name>A0A8C2HZ82_CYPCA</name>
<keyword evidence="5" id="KW-0378">Hydrolase</keyword>
<dbReference type="Pfam" id="PF00097">
    <property type="entry name" value="zf-C3HC4"/>
    <property type="match status" value="1"/>
</dbReference>
<dbReference type="PROSITE" id="PS51192">
    <property type="entry name" value="HELICASE_ATP_BIND_1"/>
    <property type="match status" value="1"/>
</dbReference>
<dbReference type="Proteomes" id="UP000694701">
    <property type="component" value="Unplaced"/>
</dbReference>
<keyword evidence="8" id="KW-0067">ATP-binding</keyword>
<feature type="domain" description="Helicase ATP-binding" evidence="13">
    <location>
        <begin position="268"/>
        <end position="481"/>
    </location>
</feature>
<dbReference type="CDD" id="cd18793">
    <property type="entry name" value="SF2_C_SNF"/>
    <property type="match status" value="1"/>
</dbReference>
<reference evidence="15" key="1">
    <citation type="submission" date="2025-08" db="UniProtKB">
        <authorList>
            <consortium name="Ensembl"/>
        </authorList>
    </citation>
    <scope>IDENTIFICATION</scope>
</reference>
<dbReference type="InterPro" id="IPR014905">
    <property type="entry name" value="HIRAN"/>
</dbReference>
<comment type="subcellular location">
    <subcellularLocation>
        <location evidence="1">Nucleus</location>
    </subcellularLocation>
</comment>
<evidence type="ECO:0000256" key="5">
    <source>
        <dbReference type="ARBA" id="ARBA00022801"/>
    </source>
</evidence>
<dbReference type="GO" id="GO:0008270">
    <property type="term" value="F:zinc ion binding"/>
    <property type="evidence" value="ECO:0007669"/>
    <property type="project" value="UniProtKB-KW"/>
</dbReference>
<dbReference type="GO" id="GO:0004386">
    <property type="term" value="F:helicase activity"/>
    <property type="evidence" value="ECO:0007669"/>
    <property type="project" value="UniProtKB-KW"/>
</dbReference>
<dbReference type="GO" id="GO:0006281">
    <property type="term" value="P:DNA repair"/>
    <property type="evidence" value="ECO:0007669"/>
    <property type="project" value="TreeGrafter"/>
</dbReference>
<dbReference type="PROSITE" id="PS51194">
    <property type="entry name" value="HELICASE_CTER"/>
    <property type="match status" value="1"/>
</dbReference>
<dbReference type="InterPro" id="IPR000330">
    <property type="entry name" value="SNF2_N"/>
</dbReference>
<dbReference type="InterPro" id="IPR017907">
    <property type="entry name" value="Znf_RING_CS"/>
</dbReference>
<evidence type="ECO:0000259" key="12">
    <source>
        <dbReference type="PROSITE" id="PS50089"/>
    </source>
</evidence>
<dbReference type="InterPro" id="IPR001650">
    <property type="entry name" value="Helicase_C-like"/>
</dbReference>
<dbReference type="CDD" id="cd16509">
    <property type="entry name" value="RING-HC_HLTF"/>
    <property type="match status" value="1"/>
</dbReference>
<evidence type="ECO:0000256" key="10">
    <source>
        <dbReference type="PROSITE-ProRule" id="PRU00175"/>
    </source>
</evidence>
<dbReference type="PROSITE" id="PS00518">
    <property type="entry name" value="ZF_RING_1"/>
    <property type="match status" value="1"/>
</dbReference>
<dbReference type="Pfam" id="PF00271">
    <property type="entry name" value="Helicase_C"/>
    <property type="match status" value="1"/>
</dbReference>
<gene>
    <name evidence="15" type="primary">LOC109055925</name>
</gene>
<dbReference type="GO" id="GO:0008094">
    <property type="term" value="F:ATP-dependent activity, acting on DNA"/>
    <property type="evidence" value="ECO:0007669"/>
    <property type="project" value="TreeGrafter"/>
</dbReference>
<keyword evidence="11" id="KW-0812">Transmembrane</keyword>
<dbReference type="PROSITE" id="PS50089">
    <property type="entry name" value="ZF_RING_2"/>
    <property type="match status" value="1"/>
</dbReference>
<evidence type="ECO:0000256" key="6">
    <source>
        <dbReference type="ARBA" id="ARBA00022806"/>
    </source>
</evidence>
<dbReference type="Gene3D" id="3.30.40.10">
    <property type="entry name" value="Zinc/RING finger domain, C3HC4 (zinc finger)"/>
    <property type="match status" value="1"/>
</dbReference>
<dbReference type="Ensembl" id="ENSCCRT00020079107.1">
    <property type="protein sequence ID" value="ENSCCRP00020072046.1"/>
    <property type="gene ID" value="ENSCCRG00020033665.1"/>
</dbReference>
<keyword evidence="11" id="KW-0472">Membrane</keyword>
<sequence>MNSNSCSHPSSALIDFLDVGGTMTISQEIANLTEDSGQDLPEENVQIGSIQGTVVGLRYYTGTVNRGEMVSLVRQPQNPYDRNAVMVANVFGSQVGHIKKELAAPMAYIMDNNLARVEGVVPYGEKNTFSMPVNLTFWGKEENREAVHNQMRCHGFRLGTEFKGSLICLFAWFSAGFFLFLFYFFYTGPNTVSIKISLKNAFDKLFDDLMEDKTREMEPAEAVCTSLLPHQKQALSWMTSRENSNDLPPFWEEKSGLYFNVLTNFAVKERPEKVLGGILADDMGLGKTLTTIALIVSNFHNGKPLPLEQCISIISISKTSLFRKDHPWNQSVWDVGTGKVPSGGGGGSGARATLIVCPLSVLSNWLDQFEQHIQADVTLKVYLYYGAERIRSVNLLSEQDVVLTTYNVLSSDYGNKGNSPLHKVSWLRVVLDEGHVIRNPNALQSKAVLELQSERRWILSGTPIQNSLKDLYMLLSFLKLKPFDVKEWWNRIIQRPVTMGDRVGLKNLQALVKGITLRRTKNSKVAGRTLVQLPERRVFVQHVRREGRKIKTACLYRYFEEGTVMTNYADVLAILVRLRQHCCHPSLVGKYTGADDPGTPSELRERLINKITLVLNSGSDEECAICLDSLRQPVITYCAHVYCRPCICEVIRSEKQARCPLCRAPIKTKELVEYPGEEMEAGPATGENCRSSSKVDALMSNLLKLRNEDPTVKSLVVSQFTRLMDLIEVPLREYGFSFTRLDGSMAQKTRAKAIQDFQDSSPGSPTIMLLSLKAGGVGLNLTAASHVFMMDPAWNPAAEDQCVDRCHRLGQSRNVVITKFIVKDSVEENMVKIQKKKQELVDKAFGVKKPQDLKQARIDEIRALMEI</sequence>
<evidence type="ECO:0000259" key="13">
    <source>
        <dbReference type="PROSITE" id="PS51192"/>
    </source>
</evidence>
<accession>A0A8C2HZ82</accession>
<dbReference type="SUPFAM" id="SSF52540">
    <property type="entry name" value="P-loop containing nucleoside triphosphate hydrolases"/>
    <property type="match status" value="2"/>
</dbReference>
<dbReference type="InterPro" id="IPR018957">
    <property type="entry name" value="Znf_C3HC4_RING-type"/>
</dbReference>
<evidence type="ECO:0000256" key="8">
    <source>
        <dbReference type="ARBA" id="ARBA00022840"/>
    </source>
</evidence>
<keyword evidence="11" id="KW-1133">Transmembrane helix</keyword>
<dbReference type="Gene3D" id="3.30.70.2330">
    <property type="match status" value="1"/>
</dbReference>
<dbReference type="GO" id="GO:0016818">
    <property type="term" value="F:hydrolase activity, acting on acid anhydrides, in phosphorus-containing anhydrides"/>
    <property type="evidence" value="ECO:0007669"/>
    <property type="project" value="InterPro"/>
</dbReference>